<dbReference type="Gene3D" id="2.60.40.1120">
    <property type="entry name" value="Carboxypeptidase-like, regulatory domain"/>
    <property type="match status" value="1"/>
</dbReference>
<sequence length="975" mass="107080">MKKFLQFLLVLLACHAVKAQDVVLSGRVATATGEALPGVNVLVKGTNVGTMTDANGNYKIATGNATLVFSFIGYKTVELNTDGRTTLDVTMEEDVTTLEQIIVVGYGVQEKKDITGAVSVVNSEALESRPNSQFGNLIQGKTSGVQILSSSGKPSAGFNIRIRGTNSINGNSEPLYVVDGIPITDTRSINPSDIESFTILKDASSAAIYGAQGANGVVLITTRKGKSGTPRFEFNAYTGFTSAWRKLKVLNSEQYRDLMTELGQSTDWSQYTANTDWQNEIFQNGRSQNYQLSLSGKNDNTSYYISAGWMQQIGAIRSSEMDRYNFKTNLEQKVNNWLTIGTNISYMRYHDVDVSDNQAINQGGVILGMLSTPSNIGIYNADGTFTRNPFQDWENPVSSTDGSDRGYNNSRVLGSLYAEVNVLKDLKFRSNVGIDYSNGIYDYFLDPFRTGYGRAKNGIAQNSTSISNYYIIDNTLTYQKSFADIHKVSAMLGSVLQETRWADSYIETNGFSGNAVPTTNAGSIIVAANNNKREKSNASFMGRVTYDYNDKYLLTANFRADASSTFGPSNRWGYFPSFSLGWRLSEESFMNAITFVDDLKLRLGWGIVGNEVGNNAYPWVGAVSAGANYPIGGVIQPGNYQSSIENADLKWEETQQTNIGLDVAVLNSRVVITAEAYLKNTYDLLFYLPIPRSTGFDSGIQNVSKMENRGLEFMVTSQNLVGALKWETDFNISFNRNKIIDINDQDIYSGGVAGRGEVSLSTEGKPLGLFFGYIAGGVDPTTGNVYYIDADGESTFTPATTDRTFIGNPNPDFIYGMTNTLSYKNFNFSVFLQGTQGNDIFNATRVETEGMIDVKNQSAVVNNRWRQPGDITDIPRAIFGNTNNSRASTRFVEDGSYLRVKALTLSYNVPQSILSRINLGSVKVYATGENLFTFTNYKGYDPEVNAFGGNNTALGVDYGTYPQTRNLILGLNVTF</sequence>
<dbReference type="Pfam" id="PF13715">
    <property type="entry name" value="CarbopepD_reg_2"/>
    <property type="match status" value="1"/>
</dbReference>
<dbReference type="SUPFAM" id="SSF49464">
    <property type="entry name" value="Carboxypeptidase regulatory domain-like"/>
    <property type="match status" value="1"/>
</dbReference>
<dbReference type="InterPro" id="IPR023997">
    <property type="entry name" value="TonB-dep_OMP_SusC/RagA_CS"/>
</dbReference>
<dbReference type="InterPro" id="IPR037066">
    <property type="entry name" value="Plug_dom_sf"/>
</dbReference>
<keyword evidence="4 7" id="KW-0812">Transmembrane</keyword>
<keyword evidence="6 7" id="KW-0998">Cell outer membrane</keyword>
<dbReference type="Proteomes" id="UP000288227">
    <property type="component" value="Unassembled WGS sequence"/>
</dbReference>
<feature type="chain" id="PRO_5019503417" evidence="8">
    <location>
        <begin position="20"/>
        <end position="975"/>
    </location>
</feature>
<dbReference type="RefSeq" id="WP_127122706.1">
    <property type="nucleotide sequence ID" value="NZ_BHXQ01000004.1"/>
</dbReference>
<evidence type="ECO:0000256" key="1">
    <source>
        <dbReference type="ARBA" id="ARBA00004571"/>
    </source>
</evidence>
<evidence type="ECO:0000256" key="3">
    <source>
        <dbReference type="ARBA" id="ARBA00022452"/>
    </source>
</evidence>
<keyword evidence="5 7" id="KW-0472">Membrane</keyword>
<accession>A0A401UAZ3</accession>
<keyword evidence="11" id="KW-1185">Reference proteome</keyword>
<dbReference type="InterPro" id="IPR023996">
    <property type="entry name" value="TonB-dep_OMP_SusC/RagA"/>
</dbReference>
<feature type="signal peptide" evidence="8">
    <location>
        <begin position="1"/>
        <end position="19"/>
    </location>
</feature>
<dbReference type="InterPro" id="IPR036942">
    <property type="entry name" value="Beta-barrel_TonB_sf"/>
</dbReference>
<evidence type="ECO:0000313" key="10">
    <source>
        <dbReference type="EMBL" id="GCC52057.1"/>
    </source>
</evidence>
<dbReference type="NCBIfam" id="TIGR04056">
    <property type="entry name" value="OMP_RagA_SusC"/>
    <property type="match status" value="1"/>
</dbReference>
<evidence type="ECO:0000256" key="5">
    <source>
        <dbReference type="ARBA" id="ARBA00023136"/>
    </source>
</evidence>
<keyword evidence="2 7" id="KW-0813">Transport</keyword>
<comment type="similarity">
    <text evidence="7">Belongs to the TonB-dependent receptor family.</text>
</comment>
<evidence type="ECO:0000256" key="8">
    <source>
        <dbReference type="SAM" id="SignalP"/>
    </source>
</evidence>
<evidence type="ECO:0000313" key="11">
    <source>
        <dbReference type="Proteomes" id="UP000288227"/>
    </source>
</evidence>
<dbReference type="InterPro" id="IPR039426">
    <property type="entry name" value="TonB-dep_rcpt-like"/>
</dbReference>
<name>A0A401UAZ3_9BACT</name>
<dbReference type="InterPro" id="IPR008969">
    <property type="entry name" value="CarboxyPept-like_regulatory"/>
</dbReference>
<gene>
    <name evidence="10" type="ORF">SanaruYs_22890</name>
</gene>
<evidence type="ECO:0000259" key="9">
    <source>
        <dbReference type="Pfam" id="PF07715"/>
    </source>
</evidence>
<comment type="subcellular location">
    <subcellularLocation>
        <location evidence="1 7">Cell outer membrane</location>
        <topology evidence="1 7">Multi-pass membrane protein</topology>
    </subcellularLocation>
</comment>
<dbReference type="InterPro" id="IPR012910">
    <property type="entry name" value="Plug_dom"/>
</dbReference>
<organism evidence="10 11">
    <name type="scientific">Chryseotalea sanaruensis</name>
    <dbReference type="NCBI Taxonomy" id="2482724"/>
    <lineage>
        <taxon>Bacteria</taxon>
        <taxon>Pseudomonadati</taxon>
        <taxon>Bacteroidota</taxon>
        <taxon>Cytophagia</taxon>
        <taxon>Cytophagales</taxon>
        <taxon>Chryseotaleaceae</taxon>
        <taxon>Chryseotalea</taxon>
    </lineage>
</organism>
<dbReference type="EMBL" id="BHXQ01000004">
    <property type="protein sequence ID" value="GCC52057.1"/>
    <property type="molecule type" value="Genomic_DNA"/>
</dbReference>
<dbReference type="Gene3D" id="2.170.130.10">
    <property type="entry name" value="TonB-dependent receptor, plug domain"/>
    <property type="match status" value="1"/>
</dbReference>
<dbReference type="GO" id="GO:0009279">
    <property type="term" value="C:cell outer membrane"/>
    <property type="evidence" value="ECO:0007669"/>
    <property type="project" value="UniProtKB-SubCell"/>
</dbReference>
<keyword evidence="3 7" id="KW-1134">Transmembrane beta strand</keyword>
<dbReference type="AlphaFoldDB" id="A0A401UAZ3"/>
<dbReference type="OrthoDB" id="9768177at2"/>
<dbReference type="Gene3D" id="2.40.170.20">
    <property type="entry name" value="TonB-dependent receptor, beta-barrel domain"/>
    <property type="match status" value="1"/>
</dbReference>
<dbReference type="Pfam" id="PF07715">
    <property type="entry name" value="Plug"/>
    <property type="match status" value="1"/>
</dbReference>
<dbReference type="FunFam" id="2.170.130.10:FF:000008">
    <property type="entry name" value="SusC/RagA family TonB-linked outer membrane protein"/>
    <property type="match status" value="1"/>
</dbReference>
<evidence type="ECO:0000256" key="6">
    <source>
        <dbReference type="ARBA" id="ARBA00023237"/>
    </source>
</evidence>
<evidence type="ECO:0000256" key="2">
    <source>
        <dbReference type="ARBA" id="ARBA00022448"/>
    </source>
</evidence>
<feature type="domain" description="TonB-dependent receptor plug" evidence="9">
    <location>
        <begin position="111"/>
        <end position="217"/>
    </location>
</feature>
<evidence type="ECO:0000256" key="7">
    <source>
        <dbReference type="PROSITE-ProRule" id="PRU01360"/>
    </source>
</evidence>
<reference evidence="10 11" key="1">
    <citation type="submission" date="2018-11" db="EMBL/GenBank/DDBJ databases">
        <title>Chryseotalea sanarue gen. nov., sp., nov., a member of the family Cytophagaceae, isolated from a brackish lake in Hamamatsu Japan.</title>
        <authorList>
            <person name="Maejima Y."/>
            <person name="Iino T."/>
            <person name="Muraguchi Y."/>
            <person name="Fukuda K."/>
            <person name="Ohkuma M."/>
            <person name="Moriuchi R."/>
            <person name="Dohra H."/>
            <person name="Kimbara K."/>
            <person name="Shintani M."/>
        </authorList>
    </citation>
    <scope>NUCLEOTIDE SEQUENCE [LARGE SCALE GENOMIC DNA]</scope>
    <source>
        <strain evidence="10 11">Ys</strain>
    </source>
</reference>
<dbReference type="NCBIfam" id="TIGR04057">
    <property type="entry name" value="SusC_RagA_signa"/>
    <property type="match status" value="1"/>
</dbReference>
<dbReference type="SUPFAM" id="SSF56935">
    <property type="entry name" value="Porins"/>
    <property type="match status" value="1"/>
</dbReference>
<comment type="caution">
    <text evidence="10">The sequence shown here is derived from an EMBL/GenBank/DDBJ whole genome shotgun (WGS) entry which is preliminary data.</text>
</comment>
<dbReference type="PROSITE" id="PS52016">
    <property type="entry name" value="TONB_DEPENDENT_REC_3"/>
    <property type="match status" value="1"/>
</dbReference>
<protein>
    <submittedName>
        <fullName evidence="10">TonB-dependent receptor</fullName>
    </submittedName>
</protein>
<keyword evidence="10" id="KW-0675">Receptor</keyword>
<proteinExistence type="inferred from homology"/>
<keyword evidence="8" id="KW-0732">Signal</keyword>
<evidence type="ECO:0000256" key="4">
    <source>
        <dbReference type="ARBA" id="ARBA00022692"/>
    </source>
</evidence>